<dbReference type="Pfam" id="PF01627">
    <property type="entry name" value="Hpt"/>
    <property type="match status" value="1"/>
</dbReference>
<evidence type="ECO:0000256" key="8">
    <source>
        <dbReference type="ARBA" id="ARBA00022840"/>
    </source>
</evidence>
<reference evidence="22 23" key="1">
    <citation type="submission" date="2020-04" db="EMBL/GenBank/DDBJ databases">
        <title>Zoogloea sp. G-4-1-14 isolated from soil.</title>
        <authorList>
            <person name="Dahal R.H."/>
        </authorList>
    </citation>
    <scope>NUCLEOTIDE SEQUENCE [LARGE SCALE GENOMIC DNA]</scope>
    <source>
        <strain evidence="22 23">G-4-1-14</strain>
    </source>
</reference>
<dbReference type="SMART" id="SM00091">
    <property type="entry name" value="PAS"/>
    <property type="match status" value="4"/>
</dbReference>
<evidence type="ECO:0000256" key="13">
    <source>
        <dbReference type="ARBA" id="ARBA00070152"/>
    </source>
</evidence>
<protein>
    <recommendedName>
        <fullName evidence="13">Virulence sensor protein BvgS</fullName>
        <ecNumber evidence="3">2.7.13.3</ecNumber>
    </recommendedName>
</protein>
<evidence type="ECO:0000256" key="14">
    <source>
        <dbReference type="PROSITE-ProRule" id="PRU00110"/>
    </source>
</evidence>
<keyword evidence="11" id="KW-0472">Membrane</keyword>
<feature type="domain" description="PAC" evidence="20">
    <location>
        <begin position="448"/>
        <end position="499"/>
    </location>
</feature>
<feature type="domain" description="PAC" evidence="20">
    <location>
        <begin position="192"/>
        <end position="245"/>
    </location>
</feature>
<dbReference type="PROSITE" id="PS50109">
    <property type="entry name" value="HIS_KIN"/>
    <property type="match status" value="1"/>
</dbReference>
<dbReference type="PANTHER" id="PTHR45339:SF1">
    <property type="entry name" value="HYBRID SIGNAL TRANSDUCTION HISTIDINE KINASE J"/>
    <property type="match status" value="1"/>
</dbReference>
<gene>
    <name evidence="22" type="ORF">HHL15_01590</name>
</gene>
<evidence type="ECO:0000313" key="22">
    <source>
        <dbReference type="EMBL" id="NML24423.1"/>
    </source>
</evidence>
<dbReference type="SUPFAM" id="SSF55785">
    <property type="entry name" value="PYP-like sensor domain (PAS domain)"/>
    <property type="match status" value="4"/>
</dbReference>
<dbReference type="SUPFAM" id="SSF47226">
    <property type="entry name" value="Histidine-containing phosphotransfer domain, HPT domain"/>
    <property type="match status" value="1"/>
</dbReference>
<dbReference type="GO" id="GO:0005886">
    <property type="term" value="C:plasma membrane"/>
    <property type="evidence" value="ECO:0007669"/>
    <property type="project" value="UniProtKB-SubCell"/>
</dbReference>
<dbReference type="InterPro" id="IPR036097">
    <property type="entry name" value="HisK_dim/P_sf"/>
</dbReference>
<dbReference type="Gene3D" id="3.40.50.2300">
    <property type="match status" value="2"/>
</dbReference>
<dbReference type="Gene3D" id="3.30.450.20">
    <property type="entry name" value="PAS domain"/>
    <property type="match status" value="4"/>
</dbReference>
<dbReference type="Pfam" id="PF00989">
    <property type="entry name" value="PAS"/>
    <property type="match status" value="1"/>
</dbReference>
<comment type="function">
    <text evidence="12">Member of the two-component regulatory system BvgS/BvgA. Phosphorylates BvgA via a four-step phosphorelay in response to environmental signals.</text>
</comment>
<evidence type="ECO:0000256" key="5">
    <source>
        <dbReference type="ARBA" id="ARBA00022553"/>
    </source>
</evidence>
<keyword evidence="9" id="KW-1133">Transmembrane helix</keyword>
<dbReference type="NCBIfam" id="TIGR00229">
    <property type="entry name" value="sensory_box"/>
    <property type="match status" value="3"/>
</dbReference>
<name>A0A848G1V2_9RHOO</name>
<evidence type="ECO:0000256" key="1">
    <source>
        <dbReference type="ARBA" id="ARBA00000085"/>
    </source>
</evidence>
<evidence type="ECO:0000256" key="11">
    <source>
        <dbReference type="ARBA" id="ARBA00023136"/>
    </source>
</evidence>
<dbReference type="InterPro" id="IPR013655">
    <property type="entry name" value="PAS_fold_3"/>
</dbReference>
<keyword evidence="4" id="KW-1003">Cell membrane</keyword>
<evidence type="ECO:0000256" key="15">
    <source>
        <dbReference type="PROSITE-ProRule" id="PRU00169"/>
    </source>
</evidence>
<dbReference type="Pfam" id="PF08448">
    <property type="entry name" value="PAS_4"/>
    <property type="match status" value="1"/>
</dbReference>
<keyword evidence="6" id="KW-0812">Transmembrane</keyword>
<evidence type="ECO:0000256" key="10">
    <source>
        <dbReference type="ARBA" id="ARBA00023012"/>
    </source>
</evidence>
<dbReference type="InterPro" id="IPR001789">
    <property type="entry name" value="Sig_transdc_resp-reg_receiver"/>
</dbReference>
<dbReference type="InterPro" id="IPR005467">
    <property type="entry name" value="His_kinase_dom"/>
</dbReference>
<dbReference type="InterPro" id="IPR035965">
    <property type="entry name" value="PAS-like_dom_sf"/>
</dbReference>
<dbReference type="Pfam" id="PF08447">
    <property type="entry name" value="PAS_3"/>
    <property type="match status" value="1"/>
</dbReference>
<dbReference type="InterPro" id="IPR013767">
    <property type="entry name" value="PAS_fold"/>
</dbReference>
<evidence type="ECO:0000256" key="2">
    <source>
        <dbReference type="ARBA" id="ARBA00004651"/>
    </source>
</evidence>
<dbReference type="InterPro" id="IPR001610">
    <property type="entry name" value="PAC"/>
</dbReference>
<dbReference type="InterPro" id="IPR000014">
    <property type="entry name" value="PAS"/>
</dbReference>
<evidence type="ECO:0000256" key="7">
    <source>
        <dbReference type="ARBA" id="ARBA00022741"/>
    </source>
</evidence>
<dbReference type="RefSeq" id="WP_169144055.1">
    <property type="nucleotide sequence ID" value="NZ_JABBGA010000001.1"/>
</dbReference>
<comment type="subcellular location">
    <subcellularLocation>
        <location evidence="2">Cell membrane</location>
        <topology evidence="2">Multi-pass membrane protein</topology>
    </subcellularLocation>
</comment>
<dbReference type="InterPro" id="IPR003661">
    <property type="entry name" value="HisK_dim/P_dom"/>
</dbReference>
<feature type="domain" description="HPt" evidence="21">
    <location>
        <begin position="1063"/>
        <end position="1161"/>
    </location>
</feature>
<comment type="caution">
    <text evidence="22">The sequence shown here is derived from an EMBL/GenBank/DDBJ whole genome shotgun (WGS) entry which is preliminary data.</text>
</comment>
<dbReference type="PROSITE" id="PS50113">
    <property type="entry name" value="PAC"/>
    <property type="match status" value="2"/>
</dbReference>
<proteinExistence type="predicted"/>
<keyword evidence="8" id="KW-0067">ATP-binding</keyword>
<dbReference type="SMART" id="SM00388">
    <property type="entry name" value="HisKA"/>
    <property type="match status" value="1"/>
</dbReference>
<dbReference type="InterPro" id="IPR008207">
    <property type="entry name" value="Sig_transdc_His_kin_Hpt_dom"/>
</dbReference>
<dbReference type="CDD" id="cd16922">
    <property type="entry name" value="HATPase_EvgS-ArcB-TorS-like"/>
    <property type="match status" value="1"/>
</dbReference>
<dbReference type="InterPro" id="IPR003594">
    <property type="entry name" value="HATPase_dom"/>
</dbReference>
<keyword evidence="16" id="KW-0175">Coiled coil</keyword>
<evidence type="ECO:0000259" key="17">
    <source>
        <dbReference type="PROSITE" id="PS50109"/>
    </source>
</evidence>
<keyword evidence="10" id="KW-0902">Two-component regulatory system</keyword>
<feature type="domain" description="Response regulatory" evidence="18">
    <location>
        <begin position="904"/>
        <end position="1020"/>
    </location>
</feature>
<dbReference type="Proteomes" id="UP000580043">
    <property type="component" value="Unassembled WGS sequence"/>
</dbReference>
<dbReference type="Gene3D" id="1.20.120.160">
    <property type="entry name" value="HPT domain"/>
    <property type="match status" value="1"/>
</dbReference>
<dbReference type="GO" id="GO:0000155">
    <property type="term" value="F:phosphorelay sensor kinase activity"/>
    <property type="evidence" value="ECO:0007669"/>
    <property type="project" value="InterPro"/>
</dbReference>
<dbReference type="EMBL" id="JABBGA010000001">
    <property type="protein sequence ID" value="NML24423.1"/>
    <property type="molecule type" value="Genomic_DNA"/>
</dbReference>
<dbReference type="PROSITE" id="PS50894">
    <property type="entry name" value="HPT"/>
    <property type="match status" value="1"/>
</dbReference>
<dbReference type="CDD" id="cd00082">
    <property type="entry name" value="HisKA"/>
    <property type="match status" value="1"/>
</dbReference>
<dbReference type="CDD" id="cd17546">
    <property type="entry name" value="REC_hyHK_CKI1_RcsC-like"/>
    <property type="match status" value="2"/>
</dbReference>
<dbReference type="AlphaFoldDB" id="A0A848G1V2"/>
<feature type="modified residue" description="4-aspartylphosphate" evidence="15">
    <location>
        <position position="810"/>
    </location>
</feature>
<sequence>MMLEVRMSVGLGVRLRVLSVDPNVADLLGYGVDDLVCGSVHLCRLIHPDDSDIVQQMFHPGPTSAPQSTNIRIRHLDGRIRCIRAEYSRCTSHSGGVELHLLLQDAKSLPRTMPDAASIPTLRAMLENTDDFIYFKDRNHVFTGASQTLVSLCEPVSHWTDFIGKTDYDVFPEAYADIYYRLEKTVFNGCDSAQDIQQTLTRDGKRGWVDNRKYPIHDDAGVLIGLYGVARDITEIKQAQANLEHYSDQLEEQVQQRTIELSAIFDAAPIGIVLLRDRVVLKCNRAFESLFGCAEGELIGQSTRDWYKSADEFMAAGEHVYGSLQGGVTVHREQELLRKDGTRFLAHISIRLLVPTDPYGAALATIADITQERAIACEQKAVFDAATVGIILSRDQLIVHCNQTMEELFGYESGELSGKATSILYPDPLIHAEVNQKLTAALTETGYLSEERQLVRKDGSTFWCRMSVRALYPNHPERGFAGTFEDVSVERRALEEMASARNIAEDAASTKAAFLANMSHEIRTPMNAVIGMTHLAIKANPPPKVLEYLEKISGASQHLLSVINDILDYSKLDAGKTILEHDNFSLQKVIDDLSSIFGEKAAGKGLEFVVNIKPDVPLQLVGDVFRLEQVLINLIGNAIKFTETGYVELIVSVEERSAEWCIFKFSVCDSGIGISETQQQTLFKSFHQADTSTTRRFGGSGLGLAIALGLARLMCGDITVESLPGHGSVFNFTARLDVGENRESEFLDHPDLRVLRTLIVDDNTHAREVLEEMSCNMGFSTRSVATGEDALAEIQRAELAGKPYHLIVLDWKMPDMDGIQVAHEIPAMLGHEAPATIIVTAYDRDEVTSVAAKEGVKEVLTKPVTASTLFNAVMHQFGRVSESPSVSAVGAEITGVAAEFLGRRVLVAEDNELSQEVAKGLLTSLGIDVDIASDGACAVEMVQQATYDLVFMDMQMPVVDGLAATRMIRAIERLKSLPIIAMTANVMASDRQHCIEAGMNDHIGKPIDPLKLNAMLRKWLVGQVPSHVSDESKETVPDGSSIEECAPQAHLDYQRGLRQVSNNEELYYQVIEHFVFRHAGAVEQIIAAVRSEDWKGARFLSHNLKGTSSQIGATSLRKFAERLQNLTEFEQAGEELETTLQGARQELLEVIREAHIFLSQA</sequence>
<dbReference type="Pfam" id="PF00512">
    <property type="entry name" value="HisKA"/>
    <property type="match status" value="1"/>
</dbReference>
<keyword evidence="23" id="KW-1185">Reference proteome</keyword>
<dbReference type="EC" id="2.7.13.3" evidence="3"/>
<dbReference type="PANTHER" id="PTHR45339">
    <property type="entry name" value="HYBRID SIGNAL TRANSDUCTION HISTIDINE KINASE J"/>
    <property type="match status" value="1"/>
</dbReference>
<dbReference type="SUPFAM" id="SSF52172">
    <property type="entry name" value="CheY-like"/>
    <property type="match status" value="2"/>
</dbReference>
<dbReference type="InterPro" id="IPR011006">
    <property type="entry name" value="CheY-like_superfamily"/>
</dbReference>
<dbReference type="SMART" id="SM00448">
    <property type="entry name" value="REC"/>
    <property type="match status" value="2"/>
</dbReference>
<dbReference type="SUPFAM" id="SSF47384">
    <property type="entry name" value="Homodimeric domain of signal transducing histidine kinase"/>
    <property type="match status" value="1"/>
</dbReference>
<organism evidence="22 23">
    <name type="scientific">Zoogloea dura</name>
    <dbReference type="NCBI Taxonomy" id="2728840"/>
    <lineage>
        <taxon>Bacteria</taxon>
        <taxon>Pseudomonadati</taxon>
        <taxon>Pseudomonadota</taxon>
        <taxon>Betaproteobacteria</taxon>
        <taxon>Rhodocyclales</taxon>
        <taxon>Zoogloeaceae</taxon>
        <taxon>Zoogloea</taxon>
    </lineage>
</organism>
<keyword evidence="5 15" id="KW-0597">Phosphoprotein</keyword>
<dbReference type="SMART" id="SM00387">
    <property type="entry name" value="HATPase_c"/>
    <property type="match status" value="1"/>
</dbReference>
<feature type="modified residue" description="Phosphohistidine" evidence="14">
    <location>
        <position position="1102"/>
    </location>
</feature>
<feature type="domain" description="Response regulatory" evidence="18">
    <location>
        <begin position="756"/>
        <end position="877"/>
    </location>
</feature>
<evidence type="ECO:0000313" key="23">
    <source>
        <dbReference type="Proteomes" id="UP000580043"/>
    </source>
</evidence>
<evidence type="ECO:0000256" key="6">
    <source>
        <dbReference type="ARBA" id="ARBA00022692"/>
    </source>
</evidence>
<feature type="domain" description="PAS" evidence="19">
    <location>
        <begin position="16"/>
        <end position="59"/>
    </location>
</feature>
<feature type="domain" description="Histidine kinase" evidence="17">
    <location>
        <begin position="517"/>
        <end position="738"/>
    </location>
</feature>
<evidence type="ECO:0000256" key="3">
    <source>
        <dbReference type="ARBA" id="ARBA00012438"/>
    </source>
</evidence>
<evidence type="ECO:0000259" key="21">
    <source>
        <dbReference type="PROSITE" id="PS50894"/>
    </source>
</evidence>
<comment type="catalytic activity">
    <reaction evidence="1">
        <text>ATP + protein L-histidine = ADP + protein N-phospho-L-histidine.</text>
        <dbReference type="EC" id="2.7.13.3"/>
    </reaction>
</comment>
<dbReference type="FunFam" id="3.30.565.10:FF:000010">
    <property type="entry name" value="Sensor histidine kinase RcsC"/>
    <property type="match status" value="1"/>
</dbReference>
<dbReference type="Pfam" id="PF13188">
    <property type="entry name" value="PAS_8"/>
    <property type="match status" value="1"/>
</dbReference>
<dbReference type="Gene3D" id="3.30.565.10">
    <property type="entry name" value="Histidine kinase-like ATPase, C-terminal domain"/>
    <property type="match status" value="1"/>
</dbReference>
<dbReference type="GO" id="GO:0005524">
    <property type="term" value="F:ATP binding"/>
    <property type="evidence" value="ECO:0007669"/>
    <property type="project" value="UniProtKB-KW"/>
</dbReference>
<evidence type="ECO:0000259" key="18">
    <source>
        <dbReference type="PROSITE" id="PS50110"/>
    </source>
</evidence>
<feature type="domain" description="PAS" evidence="19">
    <location>
        <begin position="390"/>
        <end position="427"/>
    </location>
</feature>
<dbReference type="InterPro" id="IPR036890">
    <property type="entry name" value="HATPase_C_sf"/>
</dbReference>
<evidence type="ECO:0000259" key="19">
    <source>
        <dbReference type="PROSITE" id="PS50112"/>
    </source>
</evidence>
<dbReference type="InterPro" id="IPR004358">
    <property type="entry name" value="Sig_transdc_His_kin-like_C"/>
</dbReference>
<keyword evidence="7" id="KW-0547">Nucleotide-binding</keyword>
<evidence type="ECO:0000256" key="9">
    <source>
        <dbReference type="ARBA" id="ARBA00022989"/>
    </source>
</evidence>
<accession>A0A848G1V2</accession>
<feature type="modified residue" description="4-aspartylphosphate" evidence="15">
    <location>
        <position position="953"/>
    </location>
</feature>
<feature type="coiled-coil region" evidence="16">
    <location>
        <begin position="1126"/>
        <end position="1153"/>
    </location>
</feature>
<dbReference type="SUPFAM" id="SSF55874">
    <property type="entry name" value="ATPase domain of HSP90 chaperone/DNA topoisomerase II/histidine kinase"/>
    <property type="match status" value="1"/>
</dbReference>
<dbReference type="CDD" id="cd00130">
    <property type="entry name" value="PAS"/>
    <property type="match status" value="3"/>
</dbReference>
<dbReference type="InterPro" id="IPR013656">
    <property type="entry name" value="PAS_4"/>
</dbReference>
<dbReference type="Gene3D" id="1.10.287.130">
    <property type="match status" value="1"/>
</dbReference>
<dbReference type="PRINTS" id="PR00344">
    <property type="entry name" value="BCTRLSENSOR"/>
</dbReference>
<dbReference type="Pfam" id="PF00072">
    <property type="entry name" value="Response_reg"/>
    <property type="match status" value="2"/>
</dbReference>
<dbReference type="InterPro" id="IPR036641">
    <property type="entry name" value="HPT_dom_sf"/>
</dbReference>
<dbReference type="PROSITE" id="PS50110">
    <property type="entry name" value="RESPONSE_REGULATORY"/>
    <property type="match status" value="2"/>
</dbReference>
<dbReference type="Pfam" id="PF02518">
    <property type="entry name" value="HATPase_c"/>
    <property type="match status" value="1"/>
</dbReference>
<evidence type="ECO:0000256" key="16">
    <source>
        <dbReference type="SAM" id="Coils"/>
    </source>
</evidence>
<dbReference type="GO" id="GO:0006355">
    <property type="term" value="P:regulation of DNA-templated transcription"/>
    <property type="evidence" value="ECO:0007669"/>
    <property type="project" value="InterPro"/>
</dbReference>
<dbReference type="InterPro" id="IPR000700">
    <property type="entry name" value="PAS-assoc_C"/>
</dbReference>
<evidence type="ECO:0000259" key="20">
    <source>
        <dbReference type="PROSITE" id="PS50113"/>
    </source>
</evidence>
<dbReference type="SMART" id="SM00086">
    <property type="entry name" value="PAC"/>
    <property type="match status" value="4"/>
</dbReference>
<evidence type="ECO:0000256" key="4">
    <source>
        <dbReference type="ARBA" id="ARBA00022475"/>
    </source>
</evidence>
<dbReference type="PROSITE" id="PS50112">
    <property type="entry name" value="PAS"/>
    <property type="match status" value="2"/>
</dbReference>
<evidence type="ECO:0000256" key="12">
    <source>
        <dbReference type="ARBA" id="ARBA00058004"/>
    </source>
</evidence>
<feature type="coiled-coil region" evidence="16">
    <location>
        <begin position="229"/>
        <end position="256"/>
    </location>
</feature>